<accession>A0A518CWR5</accession>
<name>A0A518CWR5_9BACT</name>
<evidence type="ECO:0000256" key="1">
    <source>
        <dbReference type="ARBA" id="ARBA00005953"/>
    </source>
</evidence>
<dbReference type="SUPFAM" id="SSF54637">
    <property type="entry name" value="Thioesterase/thiol ester dehydrase-isomerase"/>
    <property type="match status" value="1"/>
</dbReference>
<dbReference type="CDD" id="cd00586">
    <property type="entry name" value="4HBT"/>
    <property type="match status" value="1"/>
</dbReference>
<keyword evidence="2 3" id="KW-0378">Hydrolase</keyword>
<dbReference type="NCBIfam" id="TIGR00051">
    <property type="entry name" value="YbgC/FadM family acyl-CoA thioesterase"/>
    <property type="match status" value="1"/>
</dbReference>
<dbReference type="RefSeq" id="WP_419186287.1">
    <property type="nucleotide sequence ID" value="NZ_CP036290.1"/>
</dbReference>
<dbReference type="Proteomes" id="UP000319342">
    <property type="component" value="Chromosome"/>
</dbReference>
<dbReference type="AlphaFoldDB" id="A0A518CWR5"/>
<dbReference type="GO" id="GO:0047617">
    <property type="term" value="F:fatty acyl-CoA hydrolase activity"/>
    <property type="evidence" value="ECO:0007669"/>
    <property type="project" value="TreeGrafter"/>
</dbReference>
<gene>
    <name evidence="3" type="primary">ybgC</name>
    <name evidence="3" type="ORF">Pla163_07590</name>
</gene>
<sequence>MAARPSTAAPADAYSHRLRVRYAETDQMGRAHHGSYVLYLEDARTRMMAASGCSYAELERRGFGLVVREVSLRYRNAAFYDEELDVLTWVGALRGASVGIDYRVVRASDGLVVADGSTHLACVDLREDPPSVRPLPEDVVACFERAPGVGG</sequence>
<dbReference type="InterPro" id="IPR050563">
    <property type="entry name" value="4-hydroxybenzoyl-CoA_TE"/>
</dbReference>
<reference evidence="3 4" key="1">
    <citation type="submission" date="2019-02" db="EMBL/GenBank/DDBJ databases">
        <title>Deep-cultivation of Planctomycetes and their phenomic and genomic characterization uncovers novel biology.</title>
        <authorList>
            <person name="Wiegand S."/>
            <person name="Jogler M."/>
            <person name="Boedeker C."/>
            <person name="Pinto D."/>
            <person name="Vollmers J."/>
            <person name="Rivas-Marin E."/>
            <person name="Kohn T."/>
            <person name="Peeters S.H."/>
            <person name="Heuer A."/>
            <person name="Rast P."/>
            <person name="Oberbeckmann S."/>
            <person name="Bunk B."/>
            <person name="Jeske O."/>
            <person name="Meyerdierks A."/>
            <person name="Storesund J.E."/>
            <person name="Kallscheuer N."/>
            <person name="Luecker S."/>
            <person name="Lage O.M."/>
            <person name="Pohl T."/>
            <person name="Merkel B.J."/>
            <person name="Hornburger P."/>
            <person name="Mueller R.-W."/>
            <person name="Bruemmer F."/>
            <person name="Labrenz M."/>
            <person name="Spormann A.M."/>
            <person name="Op den Camp H."/>
            <person name="Overmann J."/>
            <person name="Amann R."/>
            <person name="Jetten M.S.M."/>
            <person name="Mascher T."/>
            <person name="Medema M.H."/>
            <person name="Devos D.P."/>
            <person name="Kaster A.-K."/>
            <person name="Ovreas L."/>
            <person name="Rohde M."/>
            <person name="Galperin M.Y."/>
            <person name="Jogler C."/>
        </authorList>
    </citation>
    <scope>NUCLEOTIDE SEQUENCE [LARGE SCALE GENOMIC DNA]</scope>
    <source>
        <strain evidence="3 4">Pla163</strain>
    </source>
</reference>
<dbReference type="Pfam" id="PF13279">
    <property type="entry name" value="4HBT_2"/>
    <property type="match status" value="1"/>
</dbReference>
<evidence type="ECO:0000313" key="3">
    <source>
        <dbReference type="EMBL" id="QDU83660.1"/>
    </source>
</evidence>
<dbReference type="PANTHER" id="PTHR31793:SF27">
    <property type="entry name" value="NOVEL THIOESTERASE SUPERFAMILY DOMAIN AND SAPOSIN A-TYPE DOMAIN CONTAINING PROTEIN (0610012H03RIK)"/>
    <property type="match status" value="1"/>
</dbReference>
<dbReference type="EC" id="3.1.2.-" evidence="3"/>
<proteinExistence type="inferred from homology"/>
<organism evidence="3 4">
    <name type="scientific">Rohdeia mirabilis</name>
    <dbReference type="NCBI Taxonomy" id="2528008"/>
    <lineage>
        <taxon>Bacteria</taxon>
        <taxon>Pseudomonadati</taxon>
        <taxon>Planctomycetota</taxon>
        <taxon>Planctomycetia</taxon>
        <taxon>Planctomycetia incertae sedis</taxon>
        <taxon>Rohdeia</taxon>
    </lineage>
</organism>
<dbReference type="InterPro" id="IPR006684">
    <property type="entry name" value="YbgC/YbaW"/>
</dbReference>
<keyword evidence="4" id="KW-1185">Reference proteome</keyword>
<dbReference type="PIRSF" id="PIRSF003230">
    <property type="entry name" value="YbgC"/>
    <property type="match status" value="1"/>
</dbReference>
<dbReference type="PANTHER" id="PTHR31793">
    <property type="entry name" value="4-HYDROXYBENZOYL-COA THIOESTERASE FAMILY MEMBER"/>
    <property type="match status" value="1"/>
</dbReference>
<evidence type="ECO:0000256" key="2">
    <source>
        <dbReference type="ARBA" id="ARBA00022801"/>
    </source>
</evidence>
<dbReference type="InterPro" id="IPR029069">
    <property type="entry name" value="HotDog_dom_sf"/>
</dbReference>
<evidence type="ECO:0000313" key="4">
    <source>
        <dbReference type="Proteomes" id="UP000319342"/>
    </source>
</evidence>
<dbReference type="EMBL" id="CP036290">
    <property type="protein sequence ID" value="QDU83660.1"/>
    <property type="molecule type" value="Genomic_DNA"/>
</dbReference>
<protein>
    <submittedName>
        <fullName evidence="3">Acyl-CoA thioester hydrolase YbgC</fullName>
        <ecNumber evidence="3">3.1.2.-</ecNumber>
    </submittedName>
</protein>
<comment type="similarity">
    <text evidence="1">Belongs to the 4-hydroxybenzoyl-CoA thioesterase family.</text>
</comment>
<dbReference type="Gene3D" id="3.10.129.10">
    <property type="entry name" value="Hotdog Thioesterase"/>
    <property type="match status" value="1"/>
</dbReference>